<feature type="compositionally biased region" description="Low complexity" evidence="1">
    <location>
        <begin position="68"/>
        <end position="79"/>
    </location>
</feature>
<name>A0ABW1GBJ6_9ACTN</name>
<evidence type="ECO:0000256" key="1">
    <source>
        <dbReference type="SAM" id="MobiDB-lite"/>
    </source>
</evidence>
<dbReference type="InterPro" id="IPR015943">
    <property type="entry name" value="WD40/YVTN_repeat-like_dom_sf"/>
</dbReference>
<feature type="domain" description="Pyrrolo-quinoline quinone repeat" evidence="2">
    <location>
        <begin position="352"/>
        <end position="457"/>
    </location>
</feature>
<dbReference type="InterPro" id="IPR018391">
    <property type="entry name" value="PQQ_b-propeller_rpt"/>
</dbReference>
<proteinExistence type="predicted"/>
<feature type="non-terminal residue" evidence="3">
    <location>
        <position position="1"/>
    </location>
</feature>
<feature type="domain" description="Pyrrolo-quinoline quinone repeat" evidence="2">
    <location>
        <begin position="472"/>
        <end position="563"/>
    </location>
</feature>
<sequence length="569" mass="57305">AGGGPAPAYPGHGPYPSTTGPAGGRGQGSRPDAGGGHPGTDGPAAGRSAEPGPTGRAPGSPGADPATGGQLTPGQPAAGAGAGAYSGAVGGRVDPALPGHGPYRGTTGPAAGEDSGVGAVAGTQAYHGGSGPAEGGGARETASGQVRLAGAATPIGPGVRVVAPAVEEPVAPAATGWVRRGARSAPVDPVVTGASTGSAAPPAAESGWRPWRFRMQHDVWGAPVVAEGALFLASFEVHAFDIATGRRRFKSRDVAWAMVYADGRVHAADGQNLFTLHGGDGSERWRAVLPGWTYSLDAAGGVLVAGTRGGGVHVRSAIDGSELWSAADAQQRYENPACGPSVLGDAVYYYGEGRLHSLELTSGQRQWSHPVGEDVPSRPLLHARTLYVANGAGVVALDETSGQERWRFDAPAVLFTSPVTAGQLVYVADYLGAVFALDAVTGAVVWTAQTGRRQGADKVVVTDGIALVGAGDTLYAFDAALGEERWRYSARGELAGAPAADGGLVHVGSRDRSLHTLDLTTGRLRWKLDTGGEIAGSPVAAEGRVFACSKDHCVYALDALLGTATAGNG</sequence>
<feature type="compositionally biased region" description="Gly residues" evidence="1">
    <location>
        <begin position="128"/>
        <end position="138"/>
    </location>
</feature>
<dbReference type="PANTHER" id="PTHR34512">
    <property type="entry name" value="CELL SURFACE PROTEIN"/>
    <property type="match status" value="1"/>
</dbReference>
<dbReference type="SMART" id="SM00564">
    <property type="entry name" value="PQQ"/>
    <property type="match status" value="8"/>
</dbReference>
<dbReference type="InterPro" id="IPR002372">
    <property type="entry name" value="PQQ_rpt_dom"/>
</dbReference>
<dbReference type="Pfam" id="PF13360">
    <property type="entry name" value="PQQ_2"/>
    <property type="match status" value="2"/>
</dbReference>
<comment type="caution">
    <text evidence="3">The sequence shown here is derived from an EMBL/GenBank/DDBJ whole genome shotgun (WGS) entry which is preliminary data.</text>
</comment>
<evidence type="ECO:0000259" key="2">
    <source>
        <dbReference type="Pfam" id="PF13360"/>
    </source>
</evidence>
<feature type="compositionally biased region" description="Gly residues" evidence="1">
    <location>
        <begin position="21"/>
        <end position="39"/>
    </location>
</feature>
<evidence type="ECO:0000313" key="4">
    <source>
        <dbReference type="Proteomes" id="UP001596174"/>
    </source>
</evidence>
<dbReference type="Proteomes" id="UP001596174">
    <property type="component" value="Unassembled WGS sequence"/>
</dbReference>
<accession>A0ABW1GBJ6</accession>
<dbReference type="EMBL" id="JBHSQJ010000133">
    <property type="protein sequence ID" value="MFC5910776.1"/>
    <property type="molecule type" value="Genomic_DNA"/>
</dbReference>
<dbReference type="SUPFAM" id="SSF50998">
    <property type="entry name" value="Quinoprotein alcohol dehydrogenase-like"/>
    <property type="match status" value="2"/>
</dbReference>
<evidence type="ECO:0000313" key="3">
    <source>
        <dbReference type="EMBL" id="MFC5910776.1"/>
    </source>
</evidence>
<dbReference type="Gene3D" id="2.40.10.480">
    <property type="match status" value="1"/>
</dbReference>
<organism evidence="3 4">
    <name type="scientific">Streptacidiphilus monticola</name>
    <dbReference type="NCBI Taxonomy" id="2161674"/>
    <lineage>
        <taxon>Bacteria</taxon>
        <taxon>Bacillati</taxon>
        <taxon>Actinomycetota</taxon>
        <taxon>Actinomycetes</taxon>
        <taxon>Kitasatosporales</taxon>
        <taxon>Streptomycetaceae</taxon>
        <taxon>Streptacidiphilus</taxon>
    </lineage>
</organism>
<dbReference type="RefSeq" id="WP_380588553.1">
    <property type="nucleotide sequence ID" value="NZ_JBHSQJ010000133.1"/>
</dbReference>
<dbReference type="Gene3D" id="2.40.128.630">
    <property type="match status" value="1"/>
</dbReference>
<reference evidence="4" key="1">
    <citation type="journal article" date="2019" name="Int. J. Syst. Evol. Microbiol.">
        <title>The Global Catalogue of Microorganisms (GCM) 10K type strain sequencing project: providing services to taxonomists for standard genome sequencing and annotation.</title>
        <authorList>
            <consortium name="The Broad Institute Genomics Platform"/>
            <consortium name="The Broad Institute Genome Sequencing Center for Infectious Disease"/>
            <person name="Wu L."/>
            <person name="Ma J."/>
        </authorList>
    </citation>
    <scope>NUCLEOTIDE SEQUENCE [LARGE SCALE GENOMIC DNA]</scope>
    <source>
        <strain evidence="4">JCM 4816</strain>
    </source>
</reference>
<dbReference type="InterPro" id="IPR011047">
    <property type="entry name" value="Quinoprotein_ADH-like_sf"/>
</dbReference>
<dbReference type="Gene3D" id="2.130.10.10">
    <property type="entry name" value="YVTN repeat-like/Quinoprotein amine dehydrogenase"/>
    <property type="match status" value="2"/>
</dbReference>
<feature type="compositionally biased region" description="Gly residues" evidence="1">
    <location>
        <begin position="80"/>
        <end position="90"/>
    </location>
</feature>
<protein>
    <submittedName>
        <fullName evidence="3">PQQ-binding-like beta-propeller repeat protein</fullName>
    </submittedName>
</protein>
<dbReference type="PANTHER" id="PTHR34512:SF30">
    <property type="entry name" value="OUTER MEMBRANE PROTEIN ASSEMBLY FACTOR BAMB"/>
    <property type="match status" value="1"/>
</dbReference>
<keyword evidence="4" id="KW-1185">Reference proteome</keyword>
<gene>
    <name evidence="3" type="ORF">ACFP3V_26665</name>
</gene>
<feature type="region of interest" description="Disordered" evidence="1">
    <location>
        <begin position="1"/>
        <end position="142"/>
    </location>
</feature>